<accession>A0A5Q2TEM9</accession>
<keyword evidence="1" id="KW-1133">Transmembrane helix</keyword>
<gene>
    <name evidence="2" type="ORF">GI584_03140</name>
</gene>
<proteinExistence type="predicted"/>
<evidence type="ECO:0000313" key="3">
    <source>
        <dbReference type="Proteomes" id="UP000339690"/>
    </source>
</evidence>
<dbReference type="Proteomes" id="UP000339690">
    <property type="component" value="Chromosome"/>
</dbReference>
<dbReference type="KEGG" id="grc:GI584_03140"/>
<feature type="transmembrane region" description="Helical" evidence="1">
    <location>
        <begin position="391"/>
        <end position="412"/>
    </location>
</feature>
<feature type="transmembrane region" description="Helical" evidence="1">
    <location>
        <begin position="71"/>
        <end position="92"/>
    </location>
</feature>
<keyword evidence="1" id="KW-0472">Membrane</keyword>
<dbReference type="AlphaFoldDB" id="A0A5Q2TEM9"/>
<feature type="transmembrane region" description="Helical" evidence="1">
    <location>
        <begin position="112"/>
        <end position="137"/>
    </location>
</feature>
<feature type="transmembrane region" description="Helical" evidence="1">
    <location>
        <begin position="21"/>
        <end position="51"/>
    </location>
</feature>
<keyword evidence="1" id="KW-0812">Transmembrane</keyword>
<protein>
    <submittedName>
        <fullName evidence="2">Uncharacterized protein</fullName>
    </submittedName>
</protein>
<dbReference type="RefSeq" id="WP_153790212.1">
    <property type="nucleotide sequence ID" value="NZ_CP045915.1"/>
</dbReference>
<feature type="transmembrane region" description="Helical" evidence="1">
    <location>
        <begin position="298"/>
        <end position="318"/>
    </location>
</feature>
<feature type="transmembrane region" description="Helical" evidence="1">
    <location>
        <begin position="432"/>
        <end position="463"/>
    </location>
</feature>
<sequence length="472" mass="56137">MKDTIQMMRFLKKNRWRKKQRLYKLAFGVAFDWTITIYTGFFAVMFLFITYDSLKSMEAVFLDYQANIESFFPLIVIGLIFGMIILSFNYPWIKITSAEWKLTSLPFSIKNIWFYSLWIVIRNRFVVLTLLFLLLVVITPFSTLFLVKWYPVILSVVLLTVIPQWFFFQIDGFKKIGIYLLGVLIIGITRLSFVLLELHAESVWMLIILLFGLNVWIWPRRLKKINWMQVIEKSDEKEWNMFFINHMSRMDQVKQHRRNYFLQTLFTSKKAKLPFPYQQPAKLMRKLWRRSINQEVRIIYMMMFSILAIMIVLSLRGGPLLQGIAMMLSVFIFVKLTISFFSVIFKDKLIHSIPWNVEVITNAFWQILSILSIVVIMIISVVVLLTNTWSGWLIAQLLFTFIALFFLLDCEIERKVKALNRKWYTTSYFDQLIGILTYAAMALSLLYPVVISYLGIILFYWIVKKHYFPIKN</sequence>
<reference evidence="2 3" key="1">
    <citation type="submission" date="2019-11" db="EMBL/GenBank/DDBJ databases">
        <title>Gracilibacillus salitolerans sp. nov., a moderate halophile isolated from a saline soil in northwest China.</title>
        <authorList>
            <person name="Gan L."/>
        </authorList>
    </citation>
    <scope>NUCLEOTIDE SEQUENCE [LARGE SCALE GENOMIC DNA]</scope>
    <source>
        <strain evidence="2 3">SCU50</strain>
    </source>
</reference>
<evidence type="ECO:0000313" key="2">
    <source>
        <dbReference type="EMBL" id="QGH33106.1"/>
    </source>
</evidence>
<feature type="transmembrane region" description="Helical" evidence="1">
    <location>
        <begin position="149"/>
        <end position="168"/>
    </location>
</feature>
<dbReference type="EMBL" id="CP045915">
    <property type="protein sequence ID" value="QGH33106.1"/>
    <property type="molecule type" value="Genomic_DNA"/>
</dbReference>
<feature type="transmembrane region" description="Helical" evidence="1">
    <location>
        <begin position="324"/>
        <end position="345"/>
    </location>
</feature>
<name>A0A5Q2TEM9_9BACI</name>
<feature type="transmembrane region" description="Helical" evidence="1">
    <location>
        <begin position="202"/>
        <end position="219"/>
    </location>
</feature>
<feature type="transmembrane region" description="Helical" evidence="1">
    <location>
        <begin position="177"/>
        <end position="196"/>
    </location>
</feature>
<evidence type="ECO:0000256" key="1">
    <source>
        <dbReference type="SAM" id="Phobius"/>
    </source>
</evidence>
<organism evidence="2 3">
    <name type="scientific">Gracilibacillus salitolerans</name>
    <dbReference type="NCBI Taxonomy" id="2663022"/>
    <lineage>
        <taxon>Bacteria</taxon>
        <taxon>Bacillati</taxon>
        <taxon>Bacillota</taxon>
        <taxon>Bacilli</taxon>
        <taxon>Bacillales</taxon>
        <taxon>Bacillaceae</taxon>
        <taxon>Gracilibacillus</taxon>
    </lineage>
</organism>
<keyword evidence="3" id="KW-1185">Reference proteome</keyword>
<feature type="transmembrane region" description="Helical" evidence="1">
    <location>
        <begin position="365"/>
        <end position="385"/>
    </location>
</feature>